<dbReference type="RefSeq" id="WP_283328144.1">
    <property type="nucleotide sequence ID" value="NZ_JASHIC010000017.1"/>
</dbReference>
<accession>A0ABT6YV54</accession>
<keyword evidence="3" id="KW-1185">Reference proteome</keyword>
<feature type="signal peptide" evidence="1">
    <location>
        <begin position="1"/>
        <end position="23"/>
    </location>
</feature>
<reference evidence="2 3" key="1">
    <citation type="submission" date="2023-05" db="EMBL/GenBank/DDBJ databases">
        <title>Novel species of genus Flectobacillus isolated from stream in China.</title>
        <authorList>
            <person name="Lu H."/>
        </authorList>
    </citation>
    <scope>NUCLEOTIDE SEQUENCE [LARGE SCALE GENOMIC DNA]</scope>
    <source>
        <strain evidence="2 3">DC10W</strain>
    </source>
</reference>
<keyword evidence="1" id="KW-0732">Signal</keyword>
<feature type="chain" id="PRO_5046823154" description="IgGFc-binding protein N-terminal domain-containing protein" evidence="1">
    <location>
        <begin position="24"/>
        <end position="212"/>
    </location>
</feature>
<sequence length="212" mass="23188">MKNRFKYILQILLLLLGVSSLKAQTTPQIFYKIEYKSDGWFYASMKSSANLNNSSTTTLNKITEMQFTIVAPIGTFAKIKNLTGTLPLQDGVGSSVWGKQSKTNATNEYIYLYALGVPTVQNITANVDVPMFKFQLTTCTGSLRLYRNVADASGPADVQVLNSANSMFMPSIGLAMVNAYKGNYGADANCNPIICNPVICQPLTVVKRVSIK</sequence>
<comment type="caution">
    <text evidence="2">The sequence shown here is derived from an EMBL/GenBank/DDBJ whole genome shotgun (WGS) entry which is preliminary data.</text>
</comment>
<dbReference type="EMBL" id="JASHID010000033">
    <property type="protein sequence ID" value="MDI9867499.1"/>
    <property type="molecule type" value="Genomic_DNA"/>
</dbReference>
<gene>
    <name evidence="2" type="ORF">QM480_24355</name>
</gene>
<proteinExistence type="predicted"/>
<evidence type="ECO:0000313" key="3">
    <source>
        <dbReference type="Proteomes" id="UP001236569"/>
    </source>
</evidence>
<organism evidence="2 3">
    <name type="scientific">Flectobacillus longus</name>
    <dbReference type="NCBI Taxonomy" id="2984207"/>
    <lineage>
        <taxon>Bacteria</taxon>
        <taxon>Pseudomonadati</taxon>
        <taxon>Bacteroidota</taxon>
        <taxon>Cytophagia</taxon>
        <taxon>Cytophagales</taxon>
        <taxon>Flectobacillaceae</taxon>
        <taxon>Flectobacillus</taxon>
    </lineage>
</organism>
<evidence type="ECO:0008006" key="4">
    <source>
        <dbReference type="Google" id="ProtNLM"/>
    </source>
</evidence>
<evidence type="ECO:0000313" key="2">
    <source>
        <dbReference type="EMBL" id="MDI9867499.1"/>
    </source>
</evidence>
<evidence type="ECO:0000256" key="1">
    <source>
        <dbReference type="SAM" id="SignalP"/>
    </source>
</evidence>
<dbReference type="Proteomes" id="UP001236569">
    <property type="component" value="Unassembled WGS sequence"/>
</dbReference>
<name>A0ABT6YV54_9BACT</name>
<protein>
    <recommendedName>
        <fullName evidence="4">IgGFc-binding protein N-terminal domain-containing protein</fullName>
    </recommendedName>
</protein>